<keyword evidence="1" id="KW-0175">Coiled coil</keyword>
<evidence type="ECO:0000256" key="2">
    <source>
        <dbReference type="SAM" id="MobiDB-lite"/>
    </source>
</evidence>
<evidence type="ECO:0000256" key="1">
    <source>
        <dbReference type="SAM" id="Coils"/>
    </source>
</evidence>
<feature type="coiled-coil region" evidence="1">
    <location>
        <begin position="540"/>
        <end position="567"/>
    </location>
</feature>
<name>A0A8H3UMH0_VENIN</name>
<keyword evidence="3" id="KW-0472">Membrane</keyword>
<dbReference type="Proteomes" id="UP000490939">
    <property type="component" value="Unassembled WGS sequence"/>
</dbReference>
<keyword evidence="3" id="KW-1133">Transmembrane helix</keyword>
<evidence type="ECO:0000313" key="7">
    <source>
        <dbReference type="Proteomes" id="UP000490939"/>
    </source>
</evidence>
<protein>
    <submittedName>
        <fullName evidence="4">Uncharacterized protein</fullName>
    </submittedName>
</protein>
<gene>
    <name evidence="5" type="ORF">EG327_006207</name>
    <name evidence="4" type="ORF">EG328_005082</name>
</gene>
<feature type="transmembrane region" description="Helical" evidence="3">
    <location>
        <begin position="207"/>
        <end position="236"/>
    </location>
</feature>
<evidence type="ECO:0000313" key="6">
    <source>
        <dbReference type="Proteomes" id="UP000447873"/>
    </source>
</evidence>
<keyword evidence="7" id="KW-1185">Reference proteome</keyword>
<feature type="region of interest" description="Disordered" evidence="2">
    <location>
        <begin position="391"/>
        <end position="415"/>
    </location>
</feature>
<feature type="compositionally biased region" description="Low complexity" evidence="2">
    <location>
        <begin position="905"/>
        <end position="919"/>
    </location>
</feature>
<evidence type="ECO:0000256" key="3">
    <source>
        <dbReference type="SAM" id="Phobius"/>
    </source>
</evidence>
<accession>A0A8H3UMH0</accession>
<dbReference type="AlphaFoldDB" id="A0A8H3UMH0"/>
<sequence>MLSSDASVDSRVDSVLLSAIAFLSFLIYPELMVTSQNHVDTETGIAESPAEPRGRSELIIEYSTPREDCQQVESGGQRTTTIRNSEGKTGQPTTFENPEKSTCPTAEMDVDSENMPMRFCCSRPRCRHDRSGNWRQALATTSSAHTLGYSMPYLSGDDHELCIAGNGLACLCWGLSFSAVCAIENAGAGTAYRHGSWKVPDTEALTAWTAAIMAACASGVEFFLFLASTLVVIYYYHLALVDYRLCKFKSHASYRQKILALEEPLPQPNAPFRKSVGPKFPPKAPGPRVPQRSSLRAIAHLNNQSKYPGLKSKLSQVTKASRSLEELGLEAVSVPLPDSPPPPLELDVFTESSGSFMDPSQHVDVPVFMARSSGRLPLRHFSTSPLSQEVEAFTSPDSTRDSALGISPMYPKSSQPSLLDLALKSPRVPPKKRPTPLAPIVLPAPKLSSRSPPKQFSEVLNESSWPLPAAASVQTSRSASFSSTRPRNELAVPREIARASSFSSTQRRTELIVPLENPRTAPLSPAQQKEEIVRRKSVIQAALNKEKEELARRRSQKRETVNQEKMEVARTKSLQRETLHQEKKTEIIRLKSLRGESSTKEKSDLVRFKSVSLKRDNSKSSGSASFAENAKRFSTLAPSFRIGKPKTRPNLSLRVSTLAGSTADDAVTKRPSWVFGRPGAADTLDSPPLTSLTFSNWGECNQSKDHIPAPPSSPATFAASIKTNKKRISFQKQKKAAKAKAAAAEKVKAKALKREKAKQDELRKSNCSPEAERYHTRSPYDFSSSSSSSSDDEYDDDECGDADSDIFAIDTNCLPGSAHQQNPLAHPPYEESKNWSTTTHFGDGRDNRRSLSIYSHSVYSVDTQGFPPSNTHSHNHPPHLFSTAANGTTTRRHPMSSLNPSHSHTTTTTTTTTTTNNNTPSPGFMSQETMRVTPLFHRVSLHQFSARASLNAGLVGTTAGFVSGEYEEEIEELAREFLGDEDGGVV</sequence>
<feature type="compositionally biased region" description="Acidic residues" evidence="2">
    <location>
        <begin position="790"/>
        <end position="801"/>
    </location>
</feature>
<feature type="compositionally biased region" description="Basic and acidic residues" evidence="2">
    <location>
        <begin position="750"/>
        <end position="775"/>
    </location>
</feature>
<dbReference type="EMBL" id="WNWR01000361">
    <property type="protein sequence ID" value="KAE9981550.1"/>
    <property type="molecule type" value="Genomic_DNA"/>
</dbReference>
<feature type="region of interest" description="Disordered" evidence="2">
    <location>
        <begin position="750"/>
        <end position="801"/>
    </location>
</feature>
<evidence type="ECO:0000313" key="5">
    <source>
        <dbReference type="EMBL" id="KAE9981550.1"/>
    </source>
</evidence>
<organism evidence="4 6">
    <name type="scientific">Venturia inaequalis</name>
    <name type="common">Apple scab fungus</name>
    <dbReference type="NCBI Taxonomy" id="5025"/>
    <lineage>
        <taxon>Eukaryota</taxon>
        <taxon>Fungi</taxon>
        <taxon>Dikarya</taxon>
        <taxon>Ascomycota</taxon>
        <taxon>Pezizomycotina</taxon>
        <taxon>Dothideomycetes</taxon>
        <taxon>Pleosporomycetidae</taxon>
        <taxon>Venturiales</taxon>
        <taxon>Venturiaceae</taxon>
        <taxon>Venturia</taxon>
    </lineage>
</organism>
<feature type="region of interest" description="Disordered" evidence="2">
    <location>
        <begin position="271"/>
        <end position="292"/>
    </location>
</feature>
<dbReference type="EMBL" id="WNWS01000272">
    <property type="protein sequence ID" value="KAE9972345.1"/>
    <property type="molecule type" value="Genomic_DNA"/>
</dbReference>
<comment type="caution">
    <text evidence="4">The sequence shown here is derived from an EMBL/GenBank/DDBJ whole genome shotgun (WGS) entry which is preliminary data.</text>
</comment>
<feature type="region of interest" description="Disordered" evidence="2">
    <location>
        <begin position="73"/>
        <end position="107"/>
    </location>
</feature>
<feature type="compositionally biased region" description="Polar residues" evidence="2">
    <location>
        <begin position="73"/>
        <end position="104"/>
    </location>
</feature>
<feature type="region of interest" description="Disordered" evidence="2">
    <location>
        <begin position="886"/>
        <end position="924"/>
    </location>
</feature>
<feature type="region of interest" description="Disordered" evidence="2">
    <location>
        <begin position="427"/>
        <end position="454"/>
    </location>
</feature>
<proteinExistence type="predicted"/>
<dbReference type="Proteomes" id="UP000447873">
    <property type="component" value="Unassembled WGS sequence"/>
</dbReference>
<keyword evidence="3" id="KW-0812">Transmembrane</keyword>
<feature type="compositionally biased region" description="Pro residues" evidence="2">
    <location>
        <begin position="279"/>
        <end position="288"/>
    </location>
</feature>
<reference evidence="4 6" key="1">
    <citation type="submission" date="2018-12" db="EMBL/GenBank/DDBJ databases">
        <title>Venturia inaequalis Genome Resource.</title>
        <authorList>
            <person name="Lichtner F.J."/>
        </authorList>
    </citation>
    <scope>NUCLEOTIDE SEQUENCE [LARGE SCALE GENOMIC DNA]</scope>
    <source>
        <strain evidence="4 6">120213</strain>
        <strain evidence="5 7">DMI_063113</strain>
    </source>
</reference>
<evidence type="ECO:0000313" key="4">
    <source>
        <dbReference type="EMBL" id="KAE9972345.1"/>
    </source>
</evidence>
<feature type="transmembrane region" description="Helical" evidence="3">
    <location>
        <begin position="12"/>
        <end position="28"/>
    </location>
</feature>